<dbReference type="AlphaFoldDB" id="A0A084QI93"/>
<organism evidence="2 3">
    <name type="scientific">Stachybotrys chlorohalonatus (strain IBT 40285)</name>
    <dbReference type="NCBI Taxonomy" id="1283841"/>
    <lineage>
        <taxon>Eukaryota</taxon>
        <taxon>Fungi</taxon>
        <taxon>Dikarya</taxon>
        <taxon>Ascomycota</taxon>
        <taxon>Pezizomycotina</taxon>
        <taxon>Sordariomycetes</taxon>
        <taxon>Hypocreomycetidae</taxon>
        <taxon>Hypocreales</taxon>
        <taxon>Stachybotryaceae</taxon>
        <taxon>Stachybotrys</taxon>
    </lineage>
</organism>
<feature type="region of interest" description="Disordered" evidence="1">
    <location>
        <begin position="203"/>
        <end position="223"/>
    </location>
</feature>
<gene>
    <name evidence="2" type="ORF">S40285_03155</name>
</gene>
<name>A0A084QI93_STAC4</name>
<feature type="compositionally biased region" description="Basic and acidic residues" evidence="1">
    <location>
        <begin position="339"/>
        <end position="348"/>
    </location>
</feature>
<evidence type="ECO:0008006" key="4">
    <source>
        <dbReference type="Google" id="ProtNLM"/>
    </source>
</evidence>
<dbReference type="Pfam" id="PF04801">
    <property type="entry name" value="RPC5"/>
    <property type="match status" value="2"/>
</dbReference>
<feature type="compositionally biased region" description="Low complexity" evidence="1">
    <location>
        <begin position="368"/>
        <end position="379"/>
    </location>
</feature>
<feature type="region of interest" description="Disordered" evidence="1">
    <location>
        <begin position="282"/>
        <end position="301"/>
    </location>
</feature>
<dbReference type="InParanoid" id="A0A084QI93"/>
<keyword evidence="3" id="KW-1185">Reference proteome</keyword>
<evidence type="ECO:0000313" key="3">
    <source>
        <dbReference type="Proteomes" id="UP000028524"/>
    </source>
</evidence>
<dbReference type="GO" id="GO:0005666">
    <property type="term" value="C:RNA polymerase III complex"/>
    <property type="evidence" value="ECO:0007669"/>
    <property type="project" value="TreeGrafter"/>
</dbReference>
<accession>A0A084QI93</accession>
<reference evidence="2 3" key="1">
    <citation type="journal article" date="2014" name="BMC Genomics">
        <title>Comparative genome sequencing reveals chemotype-specific gene clusters in the toxigenic black mold Stachybotrys.</title>
        <authorList>
            <person name="Semeiks J."/>
            <person name="Borek D."/>
            <person name="Otwinowski Z."/>
            <person name="Grishin N.V."/>
        </authorList>
    </citation>
    <scope>NUCLEOTIDE SEQUENCE [LARGE SCALE GENOMIC DNA]</scope>
    <source>
        <strain evidence="2 3">IBT 40285</strain>
    </source>
</reference>
<feature type="region of interest" description="Disordered" evidence="1">
    <location>
        <begin position="1"/>
        <end position="24"/>
    </location>
</feature>
<feature type="compositionally biased region" description="Pro residues" evidence="1">
    <location>
        <begin position="327"/>
        <end position="336"/>
    </location>
</feature>
<dbReference type="EMBL" id="KL660733">
    <property type="protein sequence ID" value="KFA63678.1"/>
    <property type="molecule type" value="Genomic_DNA"/>
</dbReference>
<dbReference type="HOGENOM" id="CLU_045565_0_0_1"/>
<feature type="compositionally biased region" description="Low complexity" evidence="1">
    <location>
        <begin position="212"/>
        <end position="223"/>
    </location>
</feature>
<sequence>MAEPEKKNGMMVDDSDGTLTDEDDPITATYNVYLNPSPPAGRRILVLQQPNRTDQAPHAAPTELRLKPRSGMVEVDMGIDHSVAYDRDKGLRWGRILQASMASKNGGSHGLAGGFGFGAVQQRGGARKRADEDEDEHMDWNEAMRQQKVLTTQTLGGQLSGDDGVQYMVGVFQGMDLHLTPVSSLVHLRPQLHHIDAAAQLERQSAGGGAGKDAAPSAASAGPRAIHMTIKTTADGDSVTTETIADRLRSIQGEPWRKMRYVDENDEAAWDAYNDSLFLKPTQAEGDTAPPAAGADEKPPVLEDVVPVLRTPWGETEYLESIFGKKPVPPPKPVPTPAKVKEEPKVKEAPVPPKPEAEEAPRPRATRTRGGSSAAGTARRGTRGKAGGA</sequence>
<evidence type="ECO:0000256" key="1">
    <source>
        <dbReference type="SAM" id="MobiDB-lite"/>
    </source>
</evidence>
<dbReference type="GO" id="GO:0042797">
    <property type="term" value="P:tRNA transcription by RNA polymerase III"/>
    <property type="evidence" value="ECO:0007669"/>
    <property type="project" value="TreeGrafter"/>
</dbReference>
<dbReference type="PANTHER" id="PTHR12069:SF0">
    <property type="entry name" value="DNA-DIRECTED RNA POLYMERASE III SUBUNIT RPC5"/>
    <property type="match status" value="1"/>
</dbReference>
<feature type="compositionally biased region" description="Acidic residues" evidence="1">
    <location>
        <begin position="13"/>
        <end position="24"/>
    </location>
</feature>
<proteinExistence type="predicted"/>
<dbReference type="STRING" id="1283841.A0A084QI93"/>
<protein>
    <recommendedName>
        <fullName evidence="4">DNA-directed RNA polymerase III complex subunit Rpc37</fullName>
    </recommendedName>
</protein>
<dbReference type="Proteomes" id="UP000028524">
    <property type="component" value="Unassembled WGS sequence"/>
</dbReference>
<dbReference type="OMA" id="QHPNRTD"/>
<evidence type="ECO:0000313" key="2">
    <source>
        <dbReference type="EMBL" id="KFA63678.1"/>
    </source>
</evidence>
<dbReference type="OrthoDB" id="340681at2759"/>
<dbReference type="InterPro" id="IPR006886">
    <property type="entry name" value="RNA_pol_III_Rpc5"/>
</dbReference>
<dbReference type="PANTHER" id="PTHR12069">
    <property type="entry name" value="DNA-DIRECTED RNA POLYMERASES III 80 KDA POLYPEPTIDE RNA POLYMERASE III SUBUNIT 5"/>
    <property type="match status" value="1"/>
</dbReference>
<feature type="region of interest" description="Disordered" evidence="1">
    <location>
        <begin position="323"/>
        <end position="389"/>
    </location>
</feature>